<feature type="region of interest" description="Disordered" evidence="1">
    <location>
        <begin position="331"/>
        <end position="375"/>
    </location>
</feature>
<evidence type="ECO:0000256" key="1">
    <source>
        <dbReference type="SAM" id="MobiDB-lite"/>
    </source>
</evidence>
<accession>A0A6C0DSR7</accession>
<feature type="compositionally biased region" description="Low complexity" evidence="1">
    <location>
        <begin position="55"/>
        <end position="162"/>
    </location>
</feature>
<proteinExistence type="predicted"/>
<feature type="compositionally biased region" description="Polar residues" evidence="1">
    <location>
        <begin position="342"/>
        <end position="352"/>
    </location>
</feature>
<feature type="region of interest" description="Disordered" evidence="1">
    <location>
        <begin position="273"/>
        <end position="299"/>
    </location>
</feature>
<feature type="compositionally biased region" description="Low complexity" evidence="1">
    <location>
        <begin position="331"/>
        <end position="340"/>
    </location>
</feature>
<feature type="region of interest" description="Disordered" evidence="1">
    <location>
        <begin position="30"/>
        <end position="162"/>
    </location>
</feature>
<dbReference type="AlphaFoldDB" id="A0A6C0DSR7"/>
<protein>
    <submittedName>
        <fullName evidence="2">Uncharacterized protein</fullName>
    </submittedName>
</protein>
<name>A0A6C0DSR7_9ZZZZ</name>
<organism evidence="2">
    <name type="scientific">viral metagenome</name>
    <dbReference type="NCBI Taxonomy" id="1070528"/>
    <lineage>
        <taxon>unclassified sequences</taxon>
        <taxon>metagenomes</taxon>
        <taxon>organismal metagenomes</taxon>
    </lineage>
</organism>
<reference evidence="2" key="1">
    <citation type="journal article" date="2020" name="Nature">
        <title>Giant virus diversity and host interactions through global metagenomics.</title>
        <authorList>
            <person name="Schulz F."/>
            <person name="Roux S."/>
            <person name="Paez-Espino D."/>
            <person name="Jungbluth S."/>
            <person name="Walsh D.A."/>
            <person name="Denef V.J."/>
            <person name="McMahon K.D."/>
            <person name="Konstantinidis K.T."/>
            <person name="Eloe-Fadrosh E.A."/>
            <person name="Kyrpides N.C."/>
            <person name="Woyke T."/>
        </authorList>
    </citation>
    <scope>NUCLEOTIDE SEQUENCE</scope>
    <source>
        <strain evidence="2">GVMAG-M-3300023174-57</strain>
    </source>
</reference>
<evidence type="ECO:0000313" key="2">
    <source>
        <dbReference type="EMBL" id="QHT19410.1"/>
    </source>
</evidence>
<dbReference type="EMBL" id="MN739665">
    <property type="protein sequence ID" value="QHT19410.1"/>
    <property type="molecule type" value="Genomic_DNA"/>
</dbReference>
<sequence length="375" mass="38319">MPNSLTDVIDRLDGDVDKLDDLLKAERGKLHPVRDNKGVGTNAPGGNAPPVAHTNRGAGANAPGANAPPVAHNNRGAGANAPGGNAPPVAHNNRGAGANAPGALAPGGNAPGALAPGGNAPPVAHNNRGAGANAPGALAPGGNAPPVAHNNRGAGANAPGGNAPGALAPGNNYPNAKLNLGNFLKPKYVAPDCITDKNAAAKRFLGEPMALYKTKAGQFCVYREGRKRKWFDKSGAERVLPKNALYDENTHTYSQAKKPNTRKVTNNGAAARNAANAAARNAATRNAANAAARNAATRNAATRNAANAAAMRRVANAANASARNAAARSAANAAAATRNNRFQRNFPNSNTRKAGRYNRINRERQAYQRSTPLKV</sequence>